<organism evidence="8 9">
    <name type="scientific">Anopheles christyi</name>
    <dbReference type="NCBI Taxonomy" id="43041"/>
    <lineage>
        <taxon>Eukaryota</taxon>
        <taxon>Metazoa</taxon>
        <taxon>Ecdysozoa</taxon>
        <taxon>Arthropoda</taxon>
        <taxon>Hexapoda</taxon>
        <taxon>Insecta</taxon>
        <taxon>Pterygota</taxon>
        <taxon>Neoptera</taxon>
        <taxon>Endopterygota</taxon>
        <taxon>Diptera</taxon>
        <taxon>Nematocera</taxon>
        <taxon>Culicoidea</taxon>
        <taxon>Culicidae</taxon>
        <taxon>Anophelinae</taxon>
        <taxon>Anopheles</taxon>
    </lineage>
</organism>
<dbReference type="CDD" id="cd23992">
    <property type="entry name" value="PBP_GOBP"/>
    <property type="match status" value="2"/>
</dbReference>
<evidence type="ECO:0000256" key="3">
    <source>
        <dbReference type="ARBA" id="ARBA00022525"/>
    </source>
</evidence>
<dbReference type="SMART" id="SM00708">
    <property type="entry name" value="PhBP"/>
    <property type="match status" value="2"/>
</dbReference>
<dbReference type="GO" id="GO:0007608">
    <property type="term" value="P:sensory perception of smell"/>
    <property type="evidence" value="ECO:0007669"/>
    <property type="project" value="TreeGrafter"/>
</dbReference>
<feature type="chain" id="PRO_5008125370" evidence="7">
    <location>
        <begin position="29"/>
        <end position="323"/>
    </location>
</feature>
<accession>A0A182KCT0</accession>
<feature type="region of interest" description="Disordered" evidence="6">
    <location>
        <begin position="293"/>
        <end position="313"/>
    </location>
</feature>
<dbReference type="FunFam" id="1.10.238.20:FF:000003">
    <property type="entry name" value="AGAP010409-PA"/>
    <property type="match status" value="1"/>
</dbReference>
<comment type="similarity">
    <text evidence="2">Belongs to the PBP/GOBP family.</text>
</comment>
<dbReference type="PANTHER" id="PTHR11857:SF46">
    <property type="entry name" value="GENERAL ODORANT-BINDING PROTEIN 99A-RELATED"/>
    <property type="match status" value="1"/>
</dbReference>
<evidence type="ECO:0000313" key="8">
    <source>
        <dbReference type="EnsemblMetazoa" id="ACHR008567-PA"/>
    </source>
</evidence>
<evidence type="ECO:0000313" key="9">
    <source>
        <dbReference type="Proteomes" id="UP000075881"/>
    </source>
</evidence>
<dbReference type="STRING" id="43041.A0A182KCT0"/>
<proteinExistence type="inferred from homology"/>
<feature type="signal peptide" evidence="7">
    <location>
        <begin position="1"/>
        <end position="28"/>
    </location>
</feature>
<evidence type="ECO:0000256" key="5">
    <source>
        <dbReference type="ARBA" id="ARBA00023157"/>
    </source>
</evidence>
<keyword evidence="3" id="KW-0964">Secreted</keyword>
<dbReference type="GO" id="GO:0005549">
    <property type="term" value="F:odorant binding"/>
    <property type="evidence" value="ECO:0007669"/>
    <property type="project" value="InterPro"/>
</dbReference>
<dbReference type="InterPro" id="IPR006170">
    <property type="entry name" value="PBP/GOBP"/>
</dbReference>
<dbReference type="SUPFAM" id="SSF47565">
    <property type="entry name" value="Insect pheromone/odorant-binding proteins"/>
    <property type="match status" value="2"/>
</dbReference>
<protein>
    <submittedName>
        <fullName evidence="8">Uncharacterized protein</fullName>
    </submittedName>
</protein>
<keyword evidence="9" id="KW-1185">Reference proteome</keyword>
<evidence type="ECO:0000256" key="6">
    <source>
        <dbReference type="SAM" id="MobiDB-lite"/>
    </source>
</evidence>
<dbReference type="EnsemblMetazoa" id="ACHR008567-RA">
    <property type="protein sequence ID" value="ACHR008567-PA"/>
    <property type="gene ID" value="ACHR008567"/>
</dbReference>
<dbReference type="InterPro" id="IPR036728">
    <property type="entry name" value="PBP_GOBP_sf"/>
</dbReference>
<name>A0A182KCT0_9DIPT</name>
<evidence type="ECO:0000256" key="7">
    <source>
        <dbReference type="SAM" id="SignalP"/>
    </source>
</evidence>
<reference evidence="8" key="2">
    <citation type="submission" date="2020-05" db="UniProtKB">
        <authorList>
            <consortium name="EnsemblMetazoa"/>
        </authorList>
    </citation>
    <scope>IDENTIFICATION</scope>
    <source>
        <strain evidence="8">ACHKN1017</strain>
    </source>
</reference>
<keyword evidence="4 7" id="KW-0732">Signal</keyword>
<dbReference type="AlphaFoldDB" id="A0A182KCT0"/>
<reference evidence="9" key="1">
    <citation type="submission" date="2013-03" db="EMBL/GenBank/DDBJ databases">
        <title>The Genome Sequence of Anopheles christyi ACHKN1017.</title>
        <authorList>
            <consortium name="The Broad Institute Genomics Platform"/>
            <person name="Neafsey D.E."/>
            <person name="Besansky N."/>
            <person name="Walker B."/>
            <person name="Young S.K."/>
            <person name="Zeng Q."/>
            <person name="Gargeya S."/>
            <person name="Fitzgerald M."/>
            <person name="Haas B."/>
            <person name="Abouelleil A."/>
            <person name="Allen A.W."/>
            <person name="Alvarado L."/>
            <person name="Arachchi H.M."/>
            <person name="Berlin A.M."/>
            <person name="Chapman S.B."/>
            <person name="Gainer-Dewar J."/>
            <person name="Goldberg J."/>
            <person name="Griggs A."/>
            <person name="Gujja S."/>
            <person name="Hansen M."/>
            <person name="Howarth C."/>
            <person name="Imamovic A."/>
            <person name="Ireland A."/>
            <person name="Larimer J."/>
            <person name="McCowan C."/>
            <person name="Murphy C."/>
            <person name="Pearson M."/>
            <person name="Poon T.W."/>
            <person name="Priest M."/>
            <person name="Roberts A."/>
            <person name="Saif S."/>
            <person name="Shea T."/>
            <person name="Sisk P."/>
            <person name="Sykes S."/>
            <person name="Wortman J."/>
            <person name="Nusbaum C."/>
            <person name="Birren B."/>
        </authorList>
    </citation>
    <scope>NUCLEOTIDE SEQUENCE [LARGE SCALE GENOMIC DNA]</scope>
    <source>
        <strain evidence="9">ACHKN1017</strain>
    </source>
</reference>
<sequence length="323" mass="36308">MERDRSMNLAAALLLCISLAATLHCTEANIFGGKIYQKAQKDCVVMMSINPLRLEQYRKFVYPPDRDTMCLIRCIGITLDFWDDTLGFDLDLAEQELSPLVDATFKKQLAENITLKLELLDPLDNCARAYYAFRTFRALLRQFIGMGTTTMAPSPNFVPLTAVQILDIIVECAREVSLPPSFLTSLTKGIIPDCSEVRCLIRCAAVRSGLYNDQDGALVANLHRQLDPPGEDLVSFNTRQTMCLQRNQQPATADKCTRAYRQFFTCLRPDFEQFFIRNKESVLQHFLFKAEGQPAEGPATHTPKNNDPFGGGDGNLEIILSSY</sequence>
<dbReference type="GO" id="GO:0005615">
    <property type="term" value="C:extracellular space"/>
    <property type="evidence" value="ECO:0007669"/>
    <property type="project" value="TreeGrafter"/>
</dbReference>
<evidence type="ECO:0000256" key="1">
    <source>
        <dbReference type="ARBA" id="ARBA00004613"/>
    </source>
</evidence>
<evidence type="ECO:0000256" key="4">
    <source>
        <dbReference type="ARBA" id="ARBA00022729"/>
    </source>
</evidence>
<dbReference type="Gene3D" id="1.10.238.20">
    <property type="entry name" value="Pheromone/general odorant binding protein domain"/>
    <property type="match status" value="2"/>
</dbReference>
<comment type="subcellular location">
    <subcellularLocation>
        <location evidence="1">Secreted</location>
    </subcellularLocation>
</comment>
<dbReference type="Pfam" id="PF01395">
    <property type="entry name" value="PBP_GOBP"/>
    <property type="match status" value="2"/>
</dbReference>
<dbReference type="PANTHER" id="PTHR11857">
    <property type="entry name" value="ODORANT BINDING PROTEIN-RELATED"/>
    <property type="match status" value="1"/>
</dbReference>
<keyword evidence="5" id="KW-1015">Disulfide bond</keyword>
<dbReference type="VEuPathDB" id="VectorBase:ACHR008567"/>
<evidence type="ECO:0000256" key="2">
    <source>
        <dbReference type="ARBA" id="ARBA00008098"/>
    </source>
</evidence>
<dbReference type="Proteomes" id="UP000075881">
    <property type="component" value="Unassembled WGS sequence"/>
</dbReference>